<comment type="similarity">
    <text evidence="1">Belongs to the glycosyl hydrolase 8 (cellulase D) family.</text>
</comment>
<evidence type="ECO:0000256" key="2">
    <source>
        <dbReference type="ARBA" id="ARBA00022801"/>
    </source>
</evidence>
<dbReference type="EMBL" id="FOMG01000039">
    <property type="protein sequence ID" value="SFD38148.1"/>
    <property type="molecule type" value="Genomic_DNA"/>
</dbReference>
<dbReference type="Proteomes" id="UP000199263">
    <property type="component" value="Unassembled WGS sequence"/>
</dbReference>
<keyword evidence="4" id="KW-0472">Membrane</keyword>
<dbReference type="GO" id="GO:0004553">
    <property type="term" value="F:hydrolase activity, hydrolyzing O-glycosyl compounds"/>
    <property type="evidence" value="ECO:0007669"/>
    <property type="project" value="InterPro"/>
</dbReference>
<evidence type="ECO:0000313" key="5">
    <source>
        <dbReference type="EMBL" id="SFD38148.1"/>
    </source>
</evidence>
<dbReference type="InterPro" id="IPR012341">
    <property type="entry name" value="6hp_glycosidase-like_sf"/>
</dbReference>
<evidence type="ECO:0000313" key="6">
    <source>
        <dbReference type="Proteomes" id="UP000199263"/>
    </source>
</evidence>
<accession>A0A1I1S0S6</accession>
<dbReference type="GO" id="GO:0005975">
    <property type="term" value="P:carbohydrate metabolic process"/>
    <property type="evidence" value="ECO:0007669"/>
    <property type="project" value="InterPro"/>
</dbReference>
<evidence type="ECO:0000256" key="4">
    <source>
        <dbReference type="SAM" id="Phobius"/>
    </source>
</evidence>
<feature type="transmembrane region" description="Helical" evidence="4">
    <location>
        <begin position="5"/>
        <end position="23"/>
    </location>
</feature>
<organism evidence="5 6">
    <name type="scientific">Clostridium uliginosum</name>
    <dbReference type="NCBI Taxonomy" id="119641"/>
    <lineage>
        <taxon>Bacteria</taxon>
        <taxon>Bacillati</taxon>
        <taxon>Bacillota</taxon>
        <taxon>Clostridia</taxon>
        <taxon>Eubacteriales</taxon>
        <taxon>Clostridiaceae</taxon>
        <taxon>Clostridium</taxon>
    </lineage>
</organism>
<keyword evidence="4" id="KW-0812">Transmembrane</keyword>
<dbReference type="InterPro" id="IPR002037">
    <property type="entry name" value="Glyco_hydro_8"/>
</dbReference>
<proteinExistence type="inferred from homology"/>
<sequence length="372" mass="42535">MKKKYILITGMILLLIAVAYYVLAPYFRSIYSEKIWLEAGISQEEHLLSDFINNNLIDKEGGIYTNYIDTNSDGDITKGHTVLSESEGIMLLYALEKNDRVSFDKTLDYIKNYMMLSNNLISWRIESGTKLKTSATIDDLRIVKALLLADEKWGNKSYRVVALRISKGIYKDLVDGTTLIDFNDGKEMSKTTTLCYLDIKTLKMLSNLNSSWEKVLNKSSEIIENAYISNDMPLYKKEFNRSEGTYDNNDNIDTLLSMIVLLNKQECGQDVSRSLEWIKDRLKKEGFIVTSYSEVGKATSNIESTSIYSMIVRMATNADDEELSRLAMEKVNAFQVKNQNSKIYGGYGQEDGNNVYSFDNLNALLAHRYFKY</sequence>
<name>A0A1I1S0S6_9CLOT</name>
<gene>
    <name evidence="5" type="ORF">SAMN05421842_1398</name>
</gene>
<protein>
    <submittedName>
        <fullName evidence="5">Glycosyl hydrolases family 8</fullName>
    </submittedName>
</protein>
<evidence type="ECO:0000256" key="1">
    <source>
        <dbReference type="ARBA" id="ARBA00009209"/>
    </source>
</evidence>
<dbReference type="InterPro" id="IPR008928">
    <property type="entry name" value="6-hairpin_glycosidase_sf"/>
</dbReference>
<dbReference type="Pfam" id="PF01270">
    <property type="entry name" value="Glyco_hydro_8"/>
    <property type="match status" value="1"/>
</dbReference>
<dbReference type="OrthoDB" id="1779554at2"/>
<dbReference type="AlphaFoldDB" id="A0A1I1S0S6"/>
<keyword evidence="4" id="KW-1133">Transmembrane helix</keyword>
<reference evidence="5 6" key="1">
    <citation type="submission" date="2016-10" db="EMBL/GenBank/DDBJ databases">
        <authorList>
            <person name="de Groot N.N."/>
        </authorList>
    </citation>
    <scope>NUCLEOTIDE SEQUENCE [LARGE SCALE GENOMIC DNA]</scope>
    <source>
        <strain evidence="5 6">DSM 12992</strain>
    </source>
</reference>
<evidence type="ECO:0000256" key="3">
    <source>
        <dbReference type="ARBA" id="ARBA00023295"/>
    </source>
</evidence>
<keyword evidence="6" id="KW-1185">Reference proteome</keyword>
<dbReference type="STRING" id="119641.SAMN05421842_1398"/>
<dbReference type="RefSeq" id="WP_090094287.1">
    <property type="nucleotide sequence ID" value="NZ_FOMG01000039.1"/>
</dbReference>
<dbReference type="SUPFAM" id="SSF48208">
    <property type="entry name" value="Six-hairpin glycosidases"/>
    <property type="match status" value="1"/>
</dbReference>
<dbReference type="Gene3D" id="1.50.10.10">
    <property type="match status" value="1"/>
</dbReference>
<keyword evidence="2 5" id="KW-0378">Hydrolase</keyword>
<keyword evidence="3" id="KW-0326">Glycosidase</keyword>